<keyword evidence="5 6" id="KW-0206">Cytoskeleton</keyword>
<organism evidence="8 9">
    <name type="scientific">Allacma fusca</name>
    <dbReference type="NCBI Taxonomy" id="39272"/>
    <lineage>
        <taxon>Eukaryota</taxon>
        <taxon>Metazoa</taxon>
        <taxon>Ecdysozoa</taxon>
        <taxon>Arthropoda</taxon>
        <taxon>Hexapoda</taxon>
        <taxon>Collembola</taxon>
        <taxon>Symphypleona</taxon>
        <taxon>Sminthuridae</taxon>
        <taxon>Allacma</taxon>
    </lineage>
</organism>
<dbReference type="GO" id="GO:0008017">
    <property type="term" value="F:microtubule binding"/>
    <property type="evidence" value="ECO:0007669"/>
    <property type="project" value="InterPro"/>
</dbReference>
<feature type="region of interest" description="Disordered" evidence="7">
    <location>
        <begin position="219"/>
        <end position="260"/>
    </location>
</feature>
<dbReference type="GO" id="GO:0005874">
    <property type="term" value="C:microtubule"/>
    <property type="evidence" value="ECO:0007669"/>
    <property type="project" value="UniProtKB-KW"/>
</dbReference>
<accession>A0A8J2KHQ4</accession>
<name>A0A8J2KHQ4_9HEXA</name>
<protein>
    <recommendedName>
        <fullName evidence="6">Microtubule-associated protein</fullName>
    </recommendedName>
</protein>
<dbReference type="AlphaFoldDB" id="A0A8J2KHQ4"/>
<feature type="region of interest" description="Disordered" evidence="7">
    <location>
        <begin position="38"/>
        <end position="126"/>
    </location>
</feature>
<keyword evidence="9" id="KW-1185">Reference proteome</keyword>
<feature type="compositionally biased region" description="Basic and acidic residues" evidence="7">
    <location>
        <begin position="96"/>
        <end position="107"/>
    </location>
</feature>
<gene>
    <name evidence="8" type="ORF">AFUS01_LOCUS24880</name>
</gene>
<dbReference type="Pfam" id="PF00418">
    <property type="entry name" value="Tubulin-binding"/>
    <property type="match status" value="2"/>
</dbReference>
<dbReference type="InterPro" id="IPR001084">
    <property type="entry name" value="MAP_tubulin-bd_rpt"/>
</dbReference>
<dbReference type="EMBL" id="CAJVCH010314912">
    <property type="protein sequence ID" value="CAG7786306.1"/>
    <property type="molecule type" value="Genomic_DNA"/>
</dbReference>
<evidence type="ECO:0000256" key="3">
    <source>
        <dbReference type="ARBA" id="ARBA00022553"/>
    </source>
</evidence>
<evidence type="ECO:0000256" key="6">
    <source>
        <dbReference type="RuleBase" id="RU000686"/>
    </source>
</evidence>
<feature type="compositionally biased region" description="Polar residues" evidence="7">
    <location>
        <begin position="220"/>
        <end position="233"/>
    </location>
</feature>
<keyword evidence="4" id="KW-0677">Repeat</keyword>
<keyword evidence="6" id="KW-0493">Microtubule</keyword>
<dbReference type="PANTHER" id="PTHR11501">
    <property type="entry name" value="MICROTUBULE-ASSOCIATED PROTEIN"/>
    <property type="match status" value="1"/>
</dbReference>
<feature type="non-terminal residue" evidence="8">
    <location>
        <position position="1"/>
    </location>
</feature>
<reference evidence="8" key="1">
    <citation type="submission" date="2021-06" db="EMBL/GenBank/DDBJ databases">
        <authorList>
            <person name="Hodson N. C."/>
            <person name="Mongue J. A."/>
            <person name="Jaron S. K."/>
        </authorList>
    </citation>
    <scope>NUCLEOTIDE SEQUENCE</scope>
</reference>
<feature type="compositionally biased region" description="Polar residues" evidence="7">
    <location>
        <begin position="86"/>
        <end position="95"/>
    </location>
</feature>
<dbReference type="Proteomes" id="UP000708208">
    <property type="component" value="Unassembled WGS sequence"/>
</dbReference>
<dbReference type="InterPro" id="IPR027324">
    <property type="entry name" value="MAP2/MAP4/Tau"/>
</dbReference>
<dbReference type="GO" id="GO:0000226">
    <property type="term" value="P:microtubule cytoskeleton organization"/>
    <property type="evidence" value="ECO:0007669"/>
    <property type="project" value="TreeGrafter"/>
</dbReference>
<evidence type="ECO:0000256" key="2">
    <source>
        <dbReference type="ARBA" id="ARBA00022490"/>
    </source>
</evidence>
<feature type="compositionally biased region" description="Low complexity" evidence="7">
    <location>
        <begin position="71"/>
        <end position="81"/>
    </location>
</feature>
<dbReference type="OrthoDB" id="9378527at2759"/>
<dbReference type="PROSITE" id="PS51491">
    <property type="entry name" value="TAU_MAP_2"/>
    <property type="match status" value="2"/>
</dbReference>
<dbReference type="PANTHER" id="PTHR11501:SF18">
    <property type="entry name" value="MICROTUBULE-ASSOCIATED PROTEIN"/>
    <property type="match status" value="1"/>
</dbReference>
<keyword evidence="3" id="KW-0597">Phosphoprotein</keyword>
<comment type="caution">
    <text evidence="8">The sequence shown here is derived from an EMBL/GenBank/DDBJ whole genome shotgun (WGS) entry which is preliminary data.</text>
</comment>
<comment type="subcellular location">
    <subcellularLocation>
        <location evidence="1 6">Cytoplasm</location>
        <location evidence="1 6">Cytoskeleton</location>
    </subcellularLocation>
</comment>
<evidence type="ECO:0000256" key="4">
    <source>
        <dbReference type="ARBA" id="ARBA00022737"/>
    </source>
</evidence>
<evidence type="ECO:0000256" key="5">
    <source>
        <dbReference type="ARBA" id="ARBA00023212"/>
    </source>
</evidence>
<evidence type="ECO:0000256" key="1">
    <source>
        <dbReference type="ARBA" id="ARBA00004245"/>
    </source>
</evidence>
<proteinExistence type="predicted"/>
<dbReference type="GO" id="GO:0043005">
    <property type="term" value="C:neuron projection"/>
    <property type="evidence" value="ECO:0007669"/>
    <property type="project" value="TreeGrafter"/>
</dbReference>
<dbReference type="PROSITE" id="PS00229">
    <property type="entry name" value="TAU_MAP_1"/>
    <property type="match status" value="2"/>
</dbReference>
<evidence type="ECO:0000313" key="9">
    <source>
        <dbReference type="Proteomes" id="UP000708208"/>
    </source>
</evidence>
<keyword evidence="2 6" id="KW-0963">Cytoplasm</keyword>
<dbReference type="GO" id="GO:0031175">
    <property type="term" value="P:neuron projection development"/>
    <property type="evidence" value="ECO:0007669"/>
    <property type="project" value="TreeGrafter"/>
</dbReference>
<sequence>ILMATGDTSSKGNQHAQDLIERAADQMAQLDLVGKTLSSNASEVANASAAKTTNGTETKMQWAAEGKKSSAKPASSTPGSGRTSRKPSTSNTTSKKVPEKPPEEQVKKLPMNKIKVGNAASPNVKQVTSKIGSLSIAGSYKPSGGNVRIESKKLNWKAESKIGSLGNVTHVPGGGAVKIETKKVELKNVQSRIGSLGNVKHKPGGGEKKIFDDKEYLKRCSSNNSTGRGSKTPSEGVCSPKGSMSPTPLSPAPEMNNGNV</sequence>
<feature type="compositionally biased region" description="Low complexity" evidence="7">
    <location>
        <begin position="38"/>
        <end position="50"/>
    </location>
</feature>
<evidence type="ECO:0000313" key="8">
    <source>
        <dbReference type="EMBL" id="CAG7786306.1"/>
    </source>
</evidence>
<evidence type="ECO:0000256" key="7">
    <source>
        <dbReference type="SAM" id="MobiDB-lite"/>
    </source>
</evidence>